<keyword evidence="3" id="KW-0347">Helicase</keyword>
<keyword evidence="2" id="KW-0378">Hydrolase</keyword>
<sequence length="121" mass="13852">MRNMNSGIEKDLYTNLLYLSPTSGGKTLVAEMLILHCLLVKQKNVIFIMPFVSIVQEKVMQISDFAEELNFYVEEYAGVKGVVPPLKRQLSKKRTLYICTIEKAHSLVNSLIDLKKIIKIY</sequence>
<evidence type="ECO:0000313" key="6">
    <source>
        <dbReference type="EMBL" id="CAF1018791.1"/>
    </source>
</evidence>
<evidence type="ECO:0000256" key="4">
    <source>
        <dbReference type="ARBA" id="ARBA00022840"/>
    </source>
</evidence>
<dbReference type="EMBL" id="CAJNOC010004362">
    <property type="protein sequence ID" value="CAF1018791.1"/>
    <property type="molecule type" value="Genomic_DNA"/>
</dbReference>
<feature type="domain" description="DEAD/DEAH-box helicase" evidence="5">
    <location>
        <begin position="15"/>
        <end position="108"/>
    </location>
</feature>
<dbReference type="PANTHER" id="PTHR47961:SF12">
    <property type="entry name" value="HELICASE POLQ-LIKE"/>
    <property type="match status" value="1"/>
</dbReference>
<dbReference type="GO" id="GO:0005524">
    <property type="term" value="F:ATP binding"/>
    <property type="evidence" value="ECO:0007669"/>
    <property type="project" value="UniProtKB-KW"/>
</dbReference>
<keyword evidence="4" id="KW-0067">ATP-binding</keyword>
<dbReference type="Proteomes" id="UP000663879">
    <property type="component" value="Unassembled WGS sequence"/>
</dbReference>
<keyword evidence="7" id="KW-1185">Reference proteome</keyword>
<dbReference type="GO" id="GO:0004386">
    <property type="term" value="F:helicase activity"/>
    <property type="evidence" value="ECO:0007669"/>
    <property type="project" value="UniProtKB-KW"/>
</dbReference>
<comment type="caution">
    <text evidence="6">The sequence shown here is derived from an EMBL/GenBank/DDBJ whole genome shotgun (WGS) entry which is preliminary data.</text>
</comment>
<dbReference type="SUPFAM" id="SSF52540">
    <property type="entry name" value="P-loop containing nucleoside triphosphate hydrolases"/>
    <property type="match status" value="1"/>
</dbReference>
<dbReference type="Gene3D" id="3.40.50.300">
    <property type="entry name" value="P-loop containing nucleotide triphosphate hydrolases"/>
    <property type="match status" value="1"/>
</dbReference>
<evidence type="ECO:0000259" key="5">
    <source>
        <dbReference type="Pfam" id="PF00270"/>
    </source>
</evidence>
<dbReference type="OrthoDB" id="2320933at2759"/>
<name>A0A814I2P7_9BILA</name>
<accession>A0A814I2P7</accession>
<dbReference type="PANTHER" id="PTHR47961">
    <property type="entry name" value="DNA POLYMERASE THETA, PUTATIVE (AFU_ORTHOLOGUE AFUA_1G05260)-RELATED"/>
    <property type="match status" value="1"/>
</dbReference>
<dbReference type="GO" id="GO:0003676">
    <property type="term" value="F:nucleic acid binding"/>
    <property type="evidence" value="ECO:0007669"/>
    <property type="project" value="InterPro"/>
</dbReference>
<dbReference type="Pfam" id="PF00270">
    <property type="entry name" value="DEAD"/>
    <property type="match status" value="1"/>
</dbReference>
<keyword evidence="1" id="KW-0547">Nucleotide-binding</keyword>
<reference evidence="6" key="1">
    <citation type="submission" date="2021-02" db="EMBL/GenBank/DDBJ databases">
        <authorList>
            <person name="Nowell W R."/>
        </authorList>
    </citation>
    <scope>NUCLEOTIDE SEQUENCE</scope>
    <source>
        <strain evidence="6">Ploen Becks lab</strain>
    </source>
</reference>
<dbReference type="InterPro" id="IPR050474">
    <property type="entry name" value="Hel308_SKI2-like"/>
</dbReference>
<evidence type="ECO:0000256" key="1">
    <source>
        <dbReference type="ARBA" id="ARBA00022741"/>
    </source>
</evidence>
<evidence type="ECO:0000256" key="2">
    <source>
        <dbReference type="ARBA" id="ARBA00022801"/>
    </source>
</evidence>
<evidence type="ECO:0000313" key="7">
    <source>
        <dbReference type="Proteomes" id="UP000663879"/>
    </source>
</evidence>
<organism evidence="6 7">
    <name type="scientific">Brachionus calyciflorus</name>
    <dbReference type="NCBI Taxonomy" id="104777"/>
    <lineage>
        <taxon>Eukaryota</taxon>
        <taxon>Metazoa</taxon>
        <taxon>Spiralia</taxon>
        <taxon>Gnathifera</taxon>
        <taxon>Rotifera</taxon>
        <taxon>Eurotatoria</taxon>
        <taxon>Monogononta</taxon>
        <taxon>Pseudotrocha</taxon>
        <taxon>Ploima</taxon>
        <taxon>Brachionidae</taxon>
        <taxon>Brachionus</taxon>
    </lineage>
</organism>
<dbReference type="InterPro" id="IPR027417">
    <property type="entry name" value="P-loop_NTPase"/>
</dbReference>
<dbReference type="InterPro" id="IPR011545">
    <property type="entry name" value="DEAD/DEAH_box_helicase_dom"/>
</dbReference>
<dbReference type="AlphaFoldDB" id="A0A814I2P7"/>
<evidence type="ECO:0000256" key="3">
    <source>
        <dbReference type="ARBA" id="ARBA00022806"/>
    </source>
</evidence>
<dbReference type="GO" id="GO:0016787">
    <property type="term" value="F:hydrolase activity"/>
    <property type="evidence" value="ECO:0007669"/>
    <property type="project" value="UniProtKB-KW"/>
</dbReference>
<protein>
    <recommendedName>
        <fullName evidence="5">DEAD/DEAH-box helicase domain-containing protein</fullName>
    </recommendedName>
</protein>
<proteinExistence type="predicted"/>
<gene>
    <name evidence="6" type="ORF">OXX778_LOCUS17270</name>
</gene>